<keyword evidence="1" id="KW-0732">Signal</keyword>
<keyword evidence="3" id="KW-1185">Reference proteome</keyword>
<reference evidence="2 3" key="2">
    <citation type="submission" date="2020-06" db="EMBL/GenBank/DDBJ databases">
        <title>Polyphasic characterization of a Rahnella strain isolated from tree sap.</title>
        <authorList>
            <person name="Kim I.S."/>
        </authorList>
    </citation>
    <scope>NUCLEOTIDE SEQUENCE [LARGE SCALE GENOMIC DNA]</scope>
    <source>
        <strain evidence="2 3">SAP-1</strain>
    </source>
</reference>
<feature type="signal peptide" evidence="1">
    <location>
        <begin position="1"/>
        <end position="24"/>
    </location>
</feature>
<dbReference type="AlphaFoldDB" id="A0A848MCJ0"/>
<evidence type="ECO:0000313" key="2">
    <source>
        <dbReference type="EMBL" id="NMP25405.1"/>
    </source>
</evidence>
<proteinExistence type="predicted"/>
<reference evidence="2 3" key="1">
    <citation type="submission" date="2020-01" db="EMBL/GenBank/DDBJ databases">
        <authorList>
            <person name="Lee S.D."/>
        </authorList>
    </citation>
    <scope>NUCLEOTIDE SEQUENCE [LARGE SCALE GENOMIC DNA]</scope>
    <source>
        <strain evidence="2 3">SAP-1</strain>
    </source>
</reference>
<dbReference type="EMBL" id="JAADJU010000001">
    <property type="protein sequence ID" value="NMP25405.1"/>
    <property type="molecule type" value="Genomic_DNA"/>
</dbReference>
<accession>A0A848MCJ0</accession>
<gene>
    <name evidence="2" type="ORF">GW590_00675</name>
</gene>
<organism evidence="2 3">
    <name type="scientific">Rouxiella aceris</name>
    <dbReference type="NCBI Taxonomy" id="2703884"/>
    <lineage>
        <taxon>Bacteria</taxon>
        <taxon>Pseudomonadati</taxon>
        <taxon>Pseudomonadota</taxon>
        <taxon>Gammaproteobacteria</taxon>
        <taxon>Enterobacterales</taxon>
        <taxon>Yersiniaceae</taxon>
        <taxon>Rouxiella</taxon>
    </lineage>
</organism>
<dbReference type="RefSeq" id="WP_169401112.1">
    <property type="nucleotide sequence ID" value="NZ_JAADJU010000001.1"/>
</dbReference>
<evidence type="ECO:0008006" key="4">
    <source>
        <dbReference type="Google" id="ProtNLM"/>
    </source>
</evidence>
<dbReference type="PROSITE" id="PS51257">
    <property type="entry name" value="PROKAR_LIPOPROTEIN"/>
    <property type="match status" value="1"/>
</dbReference>
<protein>
    <recommendedName>
        <fullName evidence="4">Type III secretion protein</fullName>
    </recommendedName>
</protein>
<dbReference type="Proteomes" id="UP000585363">
    <property type="component" value="Unassembled WGS sequence"/>
</dbReference>
<feature type="chain" id="PRO_5032779864" description="Type III secretion protein" evidence="1">
    <location>
        <begin position="25"/>
        <end position="65"/>
    </location>
</feature>
<name>A0A848MCJ0_9GAMM</name>
<evidence type="ECO:0000256" key="1">
    <source>
        <dbReference type="SAM" id="SignalP"/>
    </source>
</evidence>
<sequence length="65" mass="7003">MQGQRLKPAAICSVLMLLAMAGCANRPSEQNGCTADNAQQLSIWWGQQVADKEHEFSCVNLANPG</sequence>
<evidence type="ECO:0000313" key="3">
    <source>
        <dbReference type="Proteomes" id="UP000585363"/>
    </source>
</evidence>
<comment type="caution">
    <text evidence="2">The sequence shown here is derived from an EMBL/GenBank/DDBJ whole genome shotgun (WGS) entry which is preliminary data.</text>
</comment>